<evidence type="ECO:0000256" key="1">
    <source>
        <dbReference type="ARBA" id="ARBA00023015"/>
    </source>
</evidence>
<feature type="DNA-binding region" description="H-T-H motif" evidence="4">
    <location>
        <begin position="33"/>
        <end position="52"/>
    </location>
</feature>
<dbReference type="Gene3D" id="1.10.10.60">
    <property type="entry name" value="Homeodomain-like"/>
    <property type="match status" value="1"/>
</dbReference>
<dbReference type="SUPFAM" id="SSF46689">
    <property type="entry name" value="Homeodomain-like"/>
    <property type="match status" value="1"/>
</dbReference>
<dbReference type="EMBL" id="JBJVNE010000025">
    <property type="protein sequence ID" value="MFM9652111.1"/>
    <property type="molecule type" value="Genomic_DNA"/>
</dbReference>
<keyword evidence="7" id="KW-1185">Reference proteome</keyword>
<dbReference type="RefSeq" id="WP_409085503.1">
    <property type="nucleotide sequence ID" value="NZ_JBJVMW010000031.1"/>
</dbReference>
<dbReference type="InterPro" id="IPR001647">
    <property type="entry name" value="HTH_TetR"/>
</dbReference>
<evidence type="ECO:0000256" key="3">
    <source>
        <dbReference type="ARBA" id="ARBA00023163"/>
    </source>
</evidence>
<dbReference type="Proteomes" id="UP001631993">
    <property type="component" value="Unassembled WGS sequence"/>
</dbReference>
<sequence length="226" mass="24438">MVRYTKEHKEETRRRIITTAGRRLKRNGIDGSGVATLMKDAGLTNGTFYAYFPSKDHLVATAVADQMRAQHASIVAQAAPGRAGLEQIVRWYFSPEQRDNIEDGCPNAALLDEIARSTDPTRQAYTDGALVLIDGFAARLAPHDPPSARLRALGLLGMLAGTLQLSRALTDRQLADQLLEQGVRNALALLDDEHTECVAAATDVAGDTAGQTIPHALGRGERTRTP</sequence>
<feature type="domain" description="HTH tetR-type" evidence="5">
    <location>
        <begin position="10"/>
        <end position="70"/>
    </location>
</feature>
<dbReference type="PANTHER" id="PTHR47506:SF7">
    <property type="entry name" value="TRANSCRIPTIONAL REGULATORY PROTEIN"/>
    <property type="match status" value="1"/>
</dbReference>
<dbReference type="InterPro" id="IPR036271">
    <property type="entry name" value="Tet_transcr_reg_TetR-rel_C_sf"/>
</dbReference>
<comment type="caution">
    <text evidence="6">The sequence shown here is derived from an EMBL/GenBank/DDBJ whole genome shotgun (WGS) entry which is preliminary data.</text>
</comment>
<dbReference type="InterPro" id="IPR009057">
    <property type="entry name" value="Homeodomain-like_sf"/>
</dbReference>
<reference evidence="6 7" key="1">
    <citation type="submission" date="2024-12" db="EMBL/GenBank/DDBJ databases">
        <title>Forecasting of Potato common scab and diversities of Pathogenic streptomyces spp. in china.</title>
        <authorList>
            <person name="Handique U."/>
            <person name="Wu J."/>
        </authorList>
    </citation>
    <scope>NUCLEOTIDE SEQUENCE [LARGE SCALE GENOMIC DNA]</scope>
    <source>
        <strain evidence="6 7">ZRIMU1585</strain>
    </source>
</reference>
<name>A0ABW9IUJ8_STRGJ</name>
<dbReference type="PANTHER" id="PTHR47506">
    <property type="entry name" value="TRANSCRIPTIONAL REGULATORY PROTEIN"/>
    <property type="match status" value="1"/>
</dbReference>
<evidence type="ECO:0000256" key="2">
    <source>
        <dbReference type="ARBA" id="ARBA00023125"/>
    </source>
</evidence>
<evidence type="ECO:0000313" key="7">
    <source>
        <dbReference type="Proteomes" id="UP001631993"/>
    </source>
</evidence>
<organism evidence="6 7">
    <name type="scientific">Streptomyces galilaeus</name>
    <dbReference type="NCBI Taxonomy" id="33899"/>
    <lineage>
        <taxon>Bacteria</taxon>
        <taxon>Bacillati</taxon>
        <taxon>Actinomycetota</taxon>
        <taxon>Actinomycetes</taxon>
        <taxon>Kitasatosporales</taxon>
        <taxon>Streptomycetaceae</taxon>
        <taxon>Streptomyces</taxon>
    </lineage>
</organism>
<dbReference type="Pfam" id="PF00440">
    <property type="entry name" value="TetR_N"/>
    <property type="match status" value="1"/>
</dbReference>
<proteinExistence type="predicted"/>
<keyword evidence="2 4" id="KW-0238">DNA-binding</keyword>
<dbReference type="PROSITE" id="PS50977">
    <property type="entry name" value="HTH_TETR_2"/>
    <property type="match status" value="1"/>
</dbReference>
<evidence type="ECO:0000313" key="6">
    <source>
        <dbReference type="EMBL" id="MFM9652111.1"/>
    </source>
</evidence>
<dbReference type="Gene3D" id="1.10.357.10">
    <property type="entry name" value="Tetracycline Repressor, domain 2"/>
    <property type="match status" value="1"/>
</dbReference>
<accession>A0ABW9IUJ8</accession>
<gene>
    <name evidence="6" type="ORF">ACKI1S_39010</name>
</gene>
<evidence type="ECO:0000259" key="5">
    <source>
        <dbReference type="PROSITE" id="PS50977"/>
    </source>
</evidence>
<protein>
    <submittedName>
        <fullName evidence="6">TetR/AcrR family transcriptional regulator</fullName>
    </submittedName>
</protein>
<keyword evidence="3" id="KW-0804">Transcription</keyword>
<evidence type="ECO:0000256" key="4">
    <source>
        <dbReference type="PROSITE-ProRule" id="PRU00335"/>
    </source>
</evidence>
<dbReference type="SUPFAM" id="SSF48498">
    <property type="entry name" value="Tetracyclin repressor-like, C-terminal domain"/>
    <property type="match status" value="1"/>
</dbReference>
<keyword evidence="1" id="KW-0805">Transcription regulation</keyword>